<dbReference type="SMART" id="SM00390">
    <property type="entry name" value="GoLoco"/>
    <property type="match status" value="1"/>
</dbReference>
<dbReference type="Gene3D" id="1.25.40.10">
    <property type="entry name" value="Tetratricopeptide repeat domain"/>
    <property type="match status" value="1"/>
</dbReference>
<dbReference type="Pfam" id="PF02188">
    <property type="entry name" value="GoLoco"/>
    <property type="match status" value="1"/>
</dbReference>
<keyword evidence="2" id="KW-1185">Reference proteome</keyword>
<dbReference type="GO" id="GO:0005085">
    <property type="term" value="F:guanyl-nucleotide exchange factor activity"/>
    <property type="evidence" value="ECO:0007669"/>
    <property type="project" value="InterPro"/>
</dbReference>
<dbReference type="InterPro" id="IPR011990">
    <property type="entry name" value="TPR-like_helical_dom_sf"/>
</dbReference>
<evidence type="ECO:0000313" key="2">
    <source>
        <dbReference type="Proteomes" id="UP000261520"/>
    </source>
</evidence>
<name>A0A3B3ZTX1_9GOBI</name>
<dbReference type="AlphaFoldDB" id="A0A3B3ZTX1"/>
<dbReference type="InterPro" id="IPR042168">
    <property type="entry name" value="Pcp2"/>
</dbReference>
<dbReference type="PANTHER" id="PTHR47503:SF1">
    <property type="entry name" value="PURKINJE CELL PROTEIN 2 HOMOLOG"/>
    <property type="match status" value="1"/>
</dbReference>
<proteinExistence type="predicted"/>
<protein>
    <submittedName>
        <fullName evidence="1">Uncharacterized protein</fullName>
    </submittedName>
</protein>
<dbReference type="Proteomes" id="UP000261520">
    <property type="component" value="Unplaced"/>
</dbReference>
<dbReference type="STRING" id="409849.ENSPMGP00000008152"/>
<evidence type="ECO:0000313" key="1">
    <source>
        <dbReference type="Ensembl" id="ENSPMGP00000008152.1"/>
    </source>
</evidence>
<sequence>MIHYGQRGRMEDQCCHLDPSRSAPCSPHYTQRKSIQNSGLDDETFLNALANSQSRRLDDQRVSLPSLPGLKKDNTSNSDSSYLCYMVSKVQVKCLAKHQILLIYTVYLGHNRKYVSNHTFFD</sequence>
<dbReference type="Ensembl" id="ENSPMGT00000008673.1">
    <property type="protein sequence ID" value="ENSPMGP00000008152.1"/>
    <property type="gene ID" value="ENSPMGG00000006747.1"/>
</dbReference>
<organism evidence="1 2">
    <name type="scientific">Periophthalmus magnuspinnatus</name>
    <dbReference type="NCBI Taxonomy" id="409849"/>
    <lineage>
        <taxon>Eukaryota</taxon>
        <taxon>Metazoa</taxon>
        <taxon>Chordata</taxon>
        <taxon>Craniata</taxon>
        <taxon>Vertebrata</taxon>
        <taxon>Euteleostomi</taxon>
        <taxon>Actinopterygii</taxon>
        <taxon>Neopterygii</taxon>
        <taxon>Teleostei</taxon>
        <taxon>Neoteleostei</taxon>
        <taxon>Acanthomorphata</taxon>
        <taxon>Gobiaria</taxon>
        <taxon>Gobiiformes</taxon>
        <taxon>Gobioidei</taxon>
        <taxon>Gobiidae</taxon>
        <taxon>Oxudercinae</taxon>
        <taxon>Periophthalmus</taxon>
    </lineage>
</organism>
<accession>A0A3B3ZTX1</accession>
<reference evidence="1" key="2">
    <citation type="submission" date="2025-09" db="UniProtKB">
        <authorList>
            <consortium name="Ensembl"/>
        </authorList>
    </citation>
    <scope>IDENTIFICATION</scope>
</reference>
<dbReference type="PROSITE" id="PS50877">
    <property type="entry name" value="GOLOCO"/>
    <property type="match status" value="1"/>
</dbReference>
<reference evidence="1" key="1">
    <citation type="submission" date="2025-08" db="UniProtKB">
        <authorList>
            <consortium name="Ensembl"/>
        </authorList>
    </citation>
    <scope>IDENTIFICATION</scope>
</reference>
<dbReference type="PANTHER" id="PTHR47503">
    <property type="entry name" value="PURKINJE CELL PROTEIN 2"/>
    <property type="match status" value="1"/>
</dbReference>
<dbReference type="InterPro" id="IPR003109">
    <property type="entry name" value="GoLoco_motif"/>
</dbReference>